<gene>
    <name evidence="9" type="ORF">G01um101477_332</name>
</gene>
<feature type="binding site" evidence="5">
    <location>
        <position position="92"/>
    </location>
    <ligand>
        <name>substrate</name>
    </ligand>
</feature>
<dbReference type="GO" id="GO:0006538">
    <property type="term" value="P:L-glutamate catabolic process"/>
    <property type="evidence" value="ECO:0007669"/>
    <property type="project" value="TreeGrafter"/>
</dbReference>
<accession>A0A554JBY4</accession>
<evidence type="ECO:0000259" key="8">
    <source>
        <dbReference type="SMART" id="SM00839"/>
    </source>
</evidence>
<dbReference type="Gene3D" id="3.40.50.10860">
    <property type="entry name" value="Leucine Dehydrogenase, chain A, domain 1"/>
    <property type="match status" value="1"/>
</dbReference>
<feature type="binding site" evidence="5">
    <location>
        <position position="188"/>
    </location>
    <ligand>
        <name>NAD(+)</name>
        <dbReference type="ChEBI" id="CHEBI:57540"/>
    </ligand>
</feature>
<feature type="domain" description="Glutamate/phenylalanine/leucine/valine/L-tryptophan dehydrogenase C-terminal" evidence="8">
    <location>
        <begin position="181"/>
        <end position="410"/>
    </location>
</feature>
<dbReference type="AlphaFoldDB" id="A0A554JBY4"/>
<proteinExistence type="inferred from homology"/>
<dbReference type="GO" id="GO:0000166">
    <property type="term" value="F:nucleotide binding"/>
    <property type="evidence" value="ECO:0007669"/>
    <property type="project" value="UniProtKB-KW"/>
</dbReference>
<evidence type="ECO:0000256" key="2">
    <source>
        <dbReference type="ARBA" id="ARBA00023002"/>
    </source>
</evidence>
<dbReference type="SUPFAM" id="SSF51735">
    <property type="entry name" value="NAD(P)-binding Rossmann-fold domains"/>
    <property type="match status" value="1"/>
</dbReference>
<sequence>MNINPFQTALSQLKTAAEVAKIDQNFIERIQYPDRYIEVTIPIIMDDGSQKIFTGFRSQHNNARGPYKGGIRFHPEVNLDEVRALSFWMTFKNAVVNVPFGGGKGGIIDDPKKLSEPEFAKLSRGYVQQLYPVFGPEVDVPAPDVNTNGKIMGWMVDEFEKLIGKKARATFTGKAIEDGGSQGRTEATGFGGGVVLREVLKAGLVDLGENKTIAIQGFGNVATYFAESAKTQGLKVVALSDSKGGIYSLEGIDVSAAEEHKKQTGALKGLSGTTEITNVQLLELPVGVLVPAALENVLTGENASNIKAKLIIEMANGPTTQEADTIFEKNNIVVIPDILANSGGVATSYYEWYQNMHNESWTREDVLAKLDALMIKAFEGVYEAKKQHNTSFRNGAYIVAIQRIQEASKR</sequence>
<dbReference type="InterPro" id="IPR033524">
    <property type="entry name" value="Glu/Leu/Phe/Val_DH_AS"/>
</dbReference>
<comment type="similarity">
    <text evidence="1 3 7">Belongs to the Glu/Leu/Phe/Val dehydrogenases family.</text>
</comment>
<dbReference type="PIRSF" id="PIRSF000185">
    <property type="entry name" value="Glu_DH"/>
    <property type="match status" value="1"/>
</dbReference>
<comment type="caution">
    <text evidence="9">The sequence shown here is derived from an EMBL/GenBank/DDBJ whole genome shotgun (WGS) entry which is preliminary data.</text>
</comment>
<dbReference type="InterPro" id="IPR006097">
    <property type="entry name" value="Glu/Leu/Phe/Val/Trp_DH_dimer"/>
</dbReference>
<evidence type="ECO:0000256" key="6">
    <source>
        <dbReference type="PIRSR" id="PIRSR000185-3"/>
    </source>
</evidence>
<dbReference type="PROSITE" id="PS00074">
    <property type="entry name" value="GLFV_DEHYDROGENASE"/>
    <property type="match status" value="1"/>
</dbReference>
<dbReference type="InterPro" id="IPR014362">
    <property type="entry name" value="Glu_DH"/>
</dbReference>
<evidence type="ECO:0000313" key="9">
    <source>
        <dbReference type="EMBL" id="TSC65808.1"/>
    </source>
</evidence>
<feature type="binding site" evidence="5">
    <location>
        <position position="68"/>
    </location>
    <ligand>
        <name>substrate</name>
    </ligand>
</feature>
<dbReference type="GO" id="GO:0004352">
    <property type="term" value="F:glutamate dehydrogenase (NAD+) activity"/>
    <property type="evidence" value="ECO:0007669"/>
    <property type="project" value="TreeGrafter"/>
</dbReference>
<keyword evidence="2 3" id="KW-0560">Oxidoreductase</keyword>
<dbReference type="EMBL" id="VMFF01000027">
    <property type="protein sequence ID" value="TSC65808.1"/>
    <property type="molecule type" value="Genomic_DNA"/>
</dbReference>
<evidence type="ECO:0000256" key="3">
    <source>
        <dbReference type="PIRNR" id="PIRNR000185"/>
    </source>
</evidence>
<dbReference type="SUPFAM" id="SSF53223">
    <property type="entry name" value="Aminoacid dehydrogenase-like, N-terminal domain"/>
    <property type="match status" value="1"/>
</dbReference>
<dbReference type="SMART" id="SM00839">
    <property type="entry name" value="ELFV_dehydrog"/>
    <property type="match status" value="1"/>
</dbReference>
<feature type="site" description="Important for catalysis" evidence="6">
    <location>
        <position position="144"/>
    </location>
</feature>
<keyword evidence="5" id="KW-0520">NAD</keyword>
<dbReference type="InterPro" id="IPR006096">
    <property type="entry name" value="Glu/Leu/Phe/Val/Trp_DH_C"/>
</dbReference>
<reference evidence="9 10" key="1">
    <citation type="submission" date="2017-07" db="EMBL/GenBank/DDBJ databases">
        <title>Mechanisms for carbon and nitrogen cycling indicate functional differentiation within the Candidate Phyla Radiation.</title>
        <authorList>
            <person name="Danczak R.E."/>
            <person name="Johnston M.D."/>
            <person name="Kenah C."/>
            <person name="Slattery M."/>
            <person name="Wrighton K.C."/>
            <person name="Wilkins M.J."/>
        </authorList>
    </citation>
    <scope>NUCLEOTIDE SEQUENCE [LARGE SCALE GENOMIC DNA]</scope>
    <source>
        <strain evidence="9">Gr01-1014_77</strain>
    </source>
</reference>
<evidence type="ECO:0000256" key="7">
    <source>
        <dbReference type="RuleBase" id="RU004417"/>
    </source>
</evidence>
<dbReference type="Gene3D" id="3.40.50.720">
    <property type="entry name" value="NAD(P)-binding Rossmann-like Domain"/>
    <property type="match status" value="1"/>
</dbReference>
<dbReference type="CDD" id="cd01076">
    <property type="entry name" value="NAD_bind_1_Glu_DH"/>
    <property type="match status" value="1"/>
</dbReference>
<evidence type="ECO:0000256" key="4">
    <source>
        <dbReference type="PIRSR" id="PIRSR000185-1"/>
    </source>
</evidence>
<evidence type="ECO:0000256" key="1">
    <source>
        <dbReference type="ARBA" id="ARBA00006382"/>
    </source>
</evidence>
<dbReference type="InterPro" id="IPR033922">
    <property type="entry name" value="NAD_bind_Glu_DH"/>
</dbReference>
<feature type="binding site" evidence="5">
    <location>
        <position position="348"/>
    </location>
    <ligand>
        <name>substrate</name>
    </ligand>
</feature>
<dbReference type="Pfam" id="PF00208">
    <property type="entry name" value="ELFV_dehydrog"/>
    <property type="match status" value="1"/>
</dbReference>
<dbReference type="Proteomes" id="UP000319613">
    <property type="component" value="Unassembled WGS sequence"/>
</dbReference>
<dbReference type="PRINTS" id="PR00082">
    <property type="entry name" value="GLFDHDRGNASE"/>
</dbReference>
<dbReference type="PANTHER" id="PTHR11606:SF13">
    <property type="entry name" value="GLUTAMATE DEHYDROGENASE 1, MITOCHONDRIAL"/>
    <property type="match status" value="1"/>
</dbReference>
<feature type="active site" description="Proton donor" evidence="4">
    <location>
        <position position="104"/>
    </location>
</feature>
<dbReference type="InterPro" id="IPR036291">
    <property type="entry name" value="NAD(P)-bd_dom_sf"/>
</dbReference>
<evidence type="ECO:0000313" key="10">
    <source>
        <dbReference type="Proteomes" id="UP000319613"/>
    </source>
</evidence>
<dbReference type="InterPro" id="IPR006095">
    <property type="entry name" value="Glu/Leu/Phe/Val/Trp_DH"/>
</dbReference>
<evidence type="ECO:0000256" key="5">
    <source>
        <dbReference type="PIRSR" id="PIRSR000185-2"/>
    </source>
</evidence>
<protein>
    <recommendedName>
        <fullName evidence="3">Glutamate dehydrogenase</fullName>
    </recommendedName>
</protein>
<dbReference type="InterPro" id="IPR046346">
    <property type="entry name" value="Aminoacid_DH-like_N_sf"/>
</dbReference>
<keyword evidence="5" id="KW-0547">Nucleotide-binding</keyword>
<dbReference type="PANTHER" id="PTHR11606">
    <property type="entry name" value="GLUTAMATE DEHYDROGENASE"/>
    <property type="match status" value="1"/>
</dbReference>
<name>A0A554JBY4_9BACT</name>
<organism evidence="9 10">
    <name type="scientific">Candidatus Doudnabacteria bacterium Gr01-1014_77</name>
    <dbReference type="NCBI Taxonomy" id="2017133"/>
    <lineage>
        <taxon>Bacteria</taxon>
        <taxon>Candidatus Doudnaibacteriota</taxon>
    </lineage>
</organism>
<dbReference type="Pfam" id="PF02812">
    <property type="entry name" value="ELFV_dehydrog_N"/>
    <property type="match status" value="1"/>
</dbReference>
<feature type="binding site" evidence="5">
    <location>
        <position position="220"/>
    </location>
    <ligand>
        <name>NAD(+)</name>
        <dbReference type="ChEBI" id="CHEBI:57540"/>
    </ligand>
</feature>